<evidence type="ECO:0000256" key="2">
    <source>
        <dbReference type="ARBA" id="ARBA00023295"/>
    </source>
</evidence>
<dbReference type="InterPro" id="IPR015882">
    <property type="entry name" value="HEX_bac_N"/>
</dbReference>
<dbReference type="AlphaFoldDB" id="A0A6L2PVY6"/>
<dbReference type="EMBL" id="BLKM01008503">
    <property type="protein sequence ID" value="GFG33917.1"/>
    <property type="molecule type" value="Genomic_DNA"/>
</dbReference>
<protein>
    <recommendedName>
        <fullName evidence="4">Beta-hexosaminidase bacterial type N-terminal domain-containing protein</fullName>
    </recommendedName>
</protein>
<dbReference type="InterPro" id="IPR002110">
    <property type="entry name" value="Ankyrin_rpt"/>
</dbReference>
<dbReference type="Proteomes" id="UP000502823">
    <property type="component" value="Unassembled WGS sequence"/>
</dbReference>
<dbReference type="PANTHER" id="PTHR22600">
    <property type="entry name" value="BETA-HEXOSAMINIDASE"/>
    <property type="match status" value="1"/>
</dbReference>
<dbReference type="SUPFAM" id="SSF48403">
    <property type="entry name" value="Ankyrin repeat"/>
    <property type="match status" value="1"/>
</dbReference>
<comment type="caution">
    <text evidence="5">The sequence shown here is derived from an EMBL/GenBank/DDBJ whole genome shotgun (WGS) entry which is preliminary data.</text>
</comment>
<dbReference type="InParanoid" id="A0A6L2PVY6"/>
<evidence type="ECO:0000256" key="1">
    <source>
        <dbReference type="ARBA" id="ARBA00022801"/>
    </source>
</evidence>
<dbReference type="InterPro" id="IPR025705">
    <property type="entry name" value="Beta_hexosaminidase_sua/sub"/>
</dbReference>
<evidence type="ECO:0000313" key="5">
    <source>
        <dbReference type="EMBL" id="GFG33917.1"/>
    </source>
</evidence>
<evidence type="ECO:0000313" key="6">
    <source>
        <dbReference type="Proteomes" id="UP000502823"/>
    </source>
</evidence>
<dbReference type="GO" id="GO:0005975">
    <property type="term" value="P:carbohydrate metabolic process"/>
    <property type="evidence" value="ECO:0007669"/>
    <property type="project" value="InterPro"/>
</dbReference>
<keyword evidence="3" id="KW-0040">ANK repeat</keyword>
<gene>
    <name evidence="5" type="ORF">Cfor_01839</name>
</gene>
<dbReference type="GO" id="GO:0016020">
    <property type="term" value="C:membrane"/>
    <property type="evidence" value="ECO:0007669"/>
    <property type="project" value="TreeGrafter"/>
</dbReference>
<organism evidence="5 6">
    <name type="scientific">Coptotermes formosanus</name>
    <name type="common">Formosan subterranean termite</name>
    <dbReference type="NCBI Taxonomy" id="36987"/>
    <lineage>
        <taxon>Eukaryota</taxon>
        <taxon>Metazoa</taxon>
        <taxon>Ecdysozoa</taxon>
        <taxon>Arthropoda</taxon>
        <taxon>Hexapoda</taxon>
        <taxon>Insecta</taxon>
        <taxon>Pterygota</taxon>
        <taxon>Neoptera</taxon>
        <taxon>Polyneoptera</taxon>
        <taxon>Dictyoptera</taxon>
        <taxon>Blattodea</taxon>
        <taxon>Blattoidea</taxon>
        <taxon>Termitoidae</taxon>
        <taxon>Rhinotermitidae</taxon>
        <taxon>Coptotermes</taxon>
    </lineage>
</organism>
<dbReference type="GO" id="GO:0004563">
    <property type="term" value="F:beta-N-acetylhexosaminidase activity"/>
    <property type="evidence" value="ECO:0007669"/>
    <property type="project" value="InterPro"/>
</dbReference>
<dbReference type="Gene3D" id="3.20.20.80">
    <property type="entry name" value="Glycosidases"/>
    <property type="match status" value="1"/>
</dbReference>
<dbReference type="SMART" id="SM00248">
    <property type="entry name" value="ANK"/>
    <property type="match status" value="1"/>
</dbReference>
<accession>A0A6L2PVY6</accession>
<evidence type="ECO:0000256" key="3">
    <source>
        <dbReference type="PROSITE-ProRule" id="PRU00023"/>
    </source>
</evidence>
<keyword evidence="1" id="KW-0378">Hydrolase</keyword>
<sequence>MRMFPACSVSDRGAEVNAMNSCGATALHDAVLRGDKDIVEELMHSGASPLIQAMKGKFGGKTPLDLASQKPELLALVKSFTACSLSTNGHQDISASVHQLQHSINVTSGGSSAGGERVHSVSVESFSSGGRGDVLQLQHKDGSTVSVHGHNFLSERKPSTRSSNDVVFSPQVSLLDLNPRIDQTIENLVRTHISTPVRPLVTHSSLHLLWPQPQRIVELEGLPFVLQKEVHISVIQSPVSIHRILDVWDICRPALIALGFDVKIGDVQPSCGKWTESQVECVVNADLFPSKDSYQIHINSDRVRISAGSLRGLHYALCTFTQLLRLSATELGSHDLVPVLIQDYPAMRHRAVLLDMSPRGRVPTLDFLFHMINLWSSMKVSHLHLYTQLLPSSEWQLCFTRRYSCVEREVEVICGIFKINARENF</sequence>
<dbReference type="Gene3D" id="1.25.40.20">
    <property type="entry name" value="Ankyrin repeat-containing domain"/>
    <property type="match status" value="1"/>
</dbReference>
<dbReference type="PROSITE" id="PS50297">
    <property type="entry name" value="ANK_REP_REGION"/>
    <property type="match status" value="1"/>
</dbReference>
<dbReference type="GO" id="GO:0006689">
    <property type="term" value="P:ganglioside catabolic process"/>
    <property type="evidence" value="ECO:0007669"/>
    <property type="project" value="TreeGrafter"/>
</dbReference>
<dbReference type="InterPro" id="IPR036770">
    <property type="entry name" value="Ankyrin_rpt-contain_sf"/>
</dbReference>
<feature type="repeat" description="ANK" evidence="3">
    <location>
        <begin position="22"/>
        <end position="48"/>
    </location>
</feature>
<dbReference type="Pfam" id="PF02838">
    <property type="entry name" value="Glyco_hydro_20b"/>
    <property type="match status" value="1"/>
</dbReference>
<feature type="domain" description="Beta-hexosaminidase bacterial type N-terminal" evidence="4">
    <location>
        <begin position="209"/>
        <end position="343"/>
    </location>
</feature>
<proteinExistence type="predicted"/>
<dbReference type="Pfam" id="PF00023">
    <property type="entry name" value="Ank"/>
    <property type="match status" value="1"/>
</dbReference>
<dbReference type="GO" id="GO:0005764">
    <property type="term" value="C:lysosome"/>
    <property type="evidence" value="ECO:0007669"/>
    <property type="project" value="TreeGrafter"/>
</dbReference>
<dbReference type="OrthoDB" id="5806726at2759"/>
<dbReference type="InterPro" id="IPR029018">
    <property type="entry name" value="Hex-like_dom2"/>
</dbReference>
<dbReference type="Gene3D" id="3.30.379.10">
    <property type="entry name" value="Chitobiase/beta-hexosaminidase domain 2-like"/>
    <property type="match status" value="1"/>
</dbReference>
<keyword evidence="6" id="KW-1185">Reference proteome</keyword>
<name>A0A6L2PVY6_COPFO</name>
<dbReference type="GO" id="GO:0030203">
    <property type="term" value="P:glycosaminoglycan metabolic process"/>
    <property type="evidence" value="ECO:0007669"/>
    <property type="project" value="TreeGrafter"/>
</dbReference>
<keyword evidence="2" id="KW-0326">Glycosidase</keyword>
<dbReference type="PROSITE" id="PS50088">
    <property type="entry name" value="ANK_REPEAT"/>
    <property type="match status" value="1"/>
</dbReference>
<reference evidence="6" key="1">
    <citation type="submission" date="2020-01" db="EMBL/GenBank/DDBJ databases">
        <title>Draft genome sequence of the Termite Coptotermes fromosanus.</title>
        <authorList>
            <person name="Itakura S."/>
            <person name="Yosikawa Y."/>
            <person name="Umezawa K."/>
        </authorList>
    </citation>
    <scope>NUCLEOTIDE SEQUENCE [LARGE SCALE GENOMIC DNA]</scope>
</reference>
<dbReference type="SUPFAM" id="SSF55545">
    <property type="entry name" value="beta-N-acetylhexosaminidase-like domain"/>
    <property type="match status" value="1"/>
</dbReference>
<dbReference type="PANTHER" id="PTHR22600:SF21">
    <property type="entry name" value="BETA-HEXOSAMINIDASE A"/>
    <property type="match status" value="1"/>
</dbReference>
<evidence type="ECO:0000259" key="4">
    <source>
        <dbReference type="Pfam" id="PF02838"/>
    </source>
</evidence>